<keyword evidence="1" id="KW-1133">Transmembrane helix</keyword>
<dbReference type="RefSeq" id="WP_216878051.1">
    <property type="nucleotide sequence ID" value="NZ_JAERQM010000006.1"/>
</dbReference>
<feature type="transmembrane region" description="Helical" evidence="1">
    <location>
        <begin position="249"/>
        <end position="271"/>
    </location>
</feature>
<dbReference type="EMBL" id="JAERQM010000006">
    <property type="protein sequence ID" value="MBU8546043.1"/>
    <property type="molecule type" value="Genomic_DNA"/>
</dbReference>
<protein>
    <recommendedName>
        <fullName evidence="4">Bile acid:sodium symporter family protein</fullName>
    </recommendedName>
</protein>
<reference evidence="2 3" key="1">
    <citation type="submission" date="2021-01" db="EMBL/GenBank/DDBJ databases">
        <title>Roseomonas sp. nov, a bacterium isolated from an oil production mixture in Yumen Oilfield.</title>
        <authorList>
            <person name="Wu D."/>
        </authorList>
    </citation>
    <scope>NUCLEOTIDE SEQUENCE [LARGE SCALE GENOMIC DNA]</scope>
    <source>
        <strain evidence="2 3">ROY-5-3</strain>
    </source>
</reference>
<keyword evidence="1" id="KW-0812">Transmembrane</keyword>
<accession>A0ABS6HDJ5</accession>
<feature type="transmembrane region" description="Helical" evidence="1">
    <location>
        <begin position="157"/>
        <end position="178"/>
    </location>
</feature>
<comment type="caution">
    <text evidence="2">The sequence shown here is derived from an EMBL/GenBank/DDBJ whole genome shotgun (WGS) entry which is preliminary data.</text>
</comment>
<feature type="transmembrane region" description="Helical" evidence="1">
    <location>
        <begin position="277"/>
        <end position="299"/>
    </location>
</feature>
<evidence type="ECO:0008006" key="4">
    <source>
        <dbReference type="Google" id="ProtNLM"/>
    </source>
</evidence>
<keyword evidence="3" id="KW-1185">Reference proteome</keyword>
<sequence length="309" mass="31807">MGDWIRRHGLKLIAVGALAGVALPEVAEATRPSLVLMSIALMLCGLLRIEPAAFGQVLRRPTLALLILAWVTLGVPLLVWLVLGAVLSPDSAFLSAAVLMSAAPSVMSAATFALLLGADAALLTVVAIPSNALAPLWLPLVAGLMGVGAQVDPGAMAIRLGIMVGGSFAGAWLVASVVGRPALRQAAPTIDAWLVVLITISAFPCMAGVGEALAARPLQFLGMIGFALVLNLVLQAIGWLVFRAAPIEGALSAALVSGSRNMVLLLAALGTPGDSDLGLIVAAAQLTLFIMPMLVAPAYRALARRRRMR</sequence>
<proteinExistence type="predicted"/>
<organism evidence="2 3">
    <name type="scientific">Falsiroseomonas oleicola</name>
    <dbReference type="NCBI Taxonomy" id="2801474"/>
    <lineage>
        <taxon>Bacteria</taxon>
        <taxon>Pseudomonadati</taxon>
        <taxon>Pseudomonadota</taxon>
        <taxon>Alphaproteobacteria</taxon>
        <taxon>Acetobacterales</taxon>
        <taxon>Roseomonadaceae</taxon>
        <taxon>Falsiroseomonas</taxon>
    </lineage>
</organism>
<feature type="transmembrane region" description="Helical" evidence="1">
    <location>
        <begin position="220"/>
        <end position="242"/>
    </location>
</feature>
<dbReference type="Proteomes" id="UP000689967">
    <property type="component" value="Unassembled WGS sequence"/>
</dbReference>
<feature type="transmembrane region" description="Helical" evidence="1">
    <location>
        <begin position="122"/>
        <end position="145"/>
    </location>
</feature>
<feature type="transmembrane region" description="Helical" evidence="1">
    <location>
        <begin position="93"/>
        <end position="115"/>
    </location>
</feature>
<name>A0ABS6HDJ5_9PROT</name>
<feature type="transmembrane region" description="Helical" evidence="1">
    <location>
        <begin position="63"/>
        <end position="87"/>
    </location>
</feature>
<evidence type="ECO:0000256" key="1">
    <source>
        <dbReference type="SAM" id="Phobius"/>
    </source>
</evidence>
<evidence type="ECO:0000313" key="2">
    <source>
        <dbReference type="EMBL" id="MBU8546043.1"/>
    </source>
</evidence>
<evidence type="ECO:0000313" key="3">
    <source>
        <dbReference type="Proteomes" id="UP000689967"/>
    </source>
</evidence>
<feature type="transmembrane region" description="Helical" evidence="1">
    <location>
        <begin position="190"/>
        <end position="214"/>
    </location>
</feature>
<keyword evidence="1" id="KW-0472">Membrane</keyword>
<gene>
    <name evidence="2" type="ORF">JJQ90_20135</name>
</gene>